<organism evidence="1 2">
    <name type="scientific">Entomophthora muscae</name>
    <dbReference type="NCBI Taxonomy" id="34485"/>
    <lineage>
        <taxon>Eukaryota</taxon>
        <taxon>Fungi</taxon>
        <taxon>Fungi incertae sedis</taxon>
        <taxon>Zoopagomycota</taxon>
        <taxon>Entomophthoromycotina</taxon>
        <taxon>Entomophthoromycetes</taxon>
        <taxon>Entomophthorales</taxon>
        <taxon>Entomophthoraceae</taxon>
        <taxon>Entomophthora</taxon>
    </lineage>
</organism>
<dbReference type="Proteomes" id="UP001165960">
    <property type="component" value="Unassembled WGS sequence"/>
</dbReference>
<keyword evidence="2" id="KW-1185">Reference proteome</keyword>
<comment type="caution">
    <text evidence="1">The sequence shown here is derived from an EMBL/GenBank/DDBJ whole genome shotgun (WGS) entry which is preliminary data.</text>
</comment>
<evidence type="ECO:0000313" key="1">
    <source>
        <dbReference type="EMBL" id="KAJ9089058.1"/>
    </source>
</evidence>
<protein>
    <submittedName>
        <fullName evidence="1">RNA exonuclease ngl2</fullName>
    </submittedName>
</protein>
<keyword evidence="1" id="KW-0269">Exonuclease</keyword>
<evidence type="ECO:0000313" key="2">
    <source>
        <dbReference type="Proteomes" id="UP001165960"/>
    </source>
</evidence>
<keyword evidence="1" id="KW-0378">Hydrolase</keyword>
<keyword evidence="1" id="KW-0540">Nuclease</keyword>
<sequence length="342" mass="38482">MGYGTIYYANEKKKHGCCIAYKSKKFRVGTTRVFEFDDETDYPRSATTGNVGVLAELRSLIDGRGVIIANCHLYWDPCGQYERLRQTLILSNEIKKLKAELKLTAILCGDFNSQPLDLVYYALTHSFSKDNISDIIKDMANSMDLKEASIKKEIEEVQDICNTIDEGLAKIKAVKVDIPLGPVDLDELDGIENANKRKLSEVSELADDLRDAKLKKVKLSAQLNGFDSLVPPQKLYDAILEHSRLISCYSSYAQLDSNYACDNWESDEPKFTNYTDKFKSTLDYIFIPESSDSQSDNFFLARLLSLPPTKTLGTGLPDVNNPSDHFPLMAALKWSTSKVYES</sequence>
<gene>
    <name evidence="1" type="primary">NGL2_2</name>
    <name evidence="1" type="ORF">DSO57_1016680</name>
</gene>
<accession>A0ACC2UQD4</accession>
<name>A0ACC2UQD4_9FUNG</name>
<dbReference type="EMBL" id="QTSX02000068">
    <property type="protein sequence ID" value="KAJ9089058.1"/>
    <property type="molecule type" value="Genomic_DNA"/>
</dbReference>
<proteinExistence type="predicted"/>
<reference evidence="1" key="1">
    <citation type="submission" date="2022-04" db="EMBL/GenBank/DDBJ databases">
        <title>Genome of the entomopathogenic fungus Entomophthora muscae.</title>
        <authorList>
            <person name="Elya C."/>
            <person name="Lovett B.R."/>
            <person name="Lee E."/>
            <person name="Macias A.M."/>
            <person name="Hajek A.E."/>
            <person name="De Bivort B.L."/>
            <person name="Kasson M.T."/>
            <person name="De Fine Licht H.H."/>
            <person name="Stajich J.E."/>
        </authorList>
    </citation>
    <scope>NUCLEOTIDE SEQUENCE</scope>
    <source>
        <strain evidence="1">Berkeley</strain>
    </source>
</reference>